<gene>
    <name evidence="2" type="primary">gpM</name>
    <name evidence="2" type="ORF">ACFFF8_13370</name>
</gene>
<sequence length="252" mass="27718">MVSPFRRHQQMVRGLKSAGPNHVSHRAAPAEPKPDTEAGLEYATLRVVLHDNIRTMHDIDSVEARNPMKAEFAKTFADWIEGVLAAGEQGLAAQDEILVTNMIWALDYHDYDYALRIGAHVVKFGLVLPERFKRTPACFLAENIAETALEQHELVSLEQLLQLLALVDGADMPDQAKAKLHKAIGRAYDRKAEDLDPAADNAPAGGKAAFVTEALVHLNRARVLDPGVGVKTDIKRLDAQLRKLEPADTPAE</sequence>
<keyword evidence="3" id="KW-1185">Reference proteome</keyword>
<proteinExistence type="predicted"/>
<dbReference type="RefSeq" id="WP_267221642.1">
    <property type="nucleotide sequence ID" value="NZ_JAPCWC010000011.1"/>
</dbReference>
<reference evidence="2 3" key="1">
    <citation type="submission" date="2024-09" db="EMBL/GenBank/DDBJ databases">
        <authorList>
            <person name="Sun Q."/>
            <person name="Mori K."/>
        </authorList>
    </citation>
    <scope>NUCLEOTIDE SEQUENCE [LARGE SCALE GENOMIC DNA]</scope>
    <source>
        <strain evidence="2 3">CICC 11035S</strain>
    </source>
</reference>
<comment type="caution">
    <text evidence="2">The sequence shown here is derived from an EMBL/GenBank/DDBJ whole genome shotgun (WGS) entry which is preliminary data.</text>
</comment>
<feature type="compositionally biased region" description="Basic residues" evidence="1">
    <location>
        <begin position="1"/>
        <end position="10"/>
    </location>
</feature>
<dbReference type="Proteomes" id="UP001589858">
    <property type="component" value="Unassembled WGS sequence"/>
</dbReference>
<evidence type="ECO:0000256" key="1">
    <source>
        <dbReference type="SAM" id="MobiDB-lite"/>
    </source>
</evidence>
<organism evidence="2 3">
    <name type="scientific">Novosphingobium clariflavum</name>
    <dbReference type="NCBI Taxonomy" id="2029884"/>
    <lineage>
        <taxon>Bacteria</taxon>
        <taxon>Pseudomonadati</taxon>
        <taxon>Pseudomonadota</taxon>
        <taxon>Alphaproteobacteria</taxon>
        <taxon>Sphingomonadales</taxon>
        <taxon>Sphingomonadaceae</taxon>
        <taxon>Novosphingobium</taxon>
    </lineage>
</organism>
<accession>A0ABV6S8M2</accession>
<evidence type="ECO:0000313" key="3">
    <source>
        <dbReference type="Proteomes" id="UP001589858"/>
    </source>
</evidence>
<name>A0ABV6S8M2_9SPHN</name>
<dbReference type="Pfam" id="PF05944">
    <property type="entry name" value="Phage_term_smal"/>
    <property type="match status" value="1"/>
</dbReference>
<feature type="region of interest" description="Disordered" evidence="1">
    <location>
        <begin position="1"/>
        <end position="35"/>
    </location>
</feature>
<evidence type="ECO:0000313" key="2">
    <source>
        <dbReference type="EMBL" id="MFC0685590.1"/>
    </source>
</evidence>
<protein>
    <submittedName>
        <fullName evidence="2">Phage terminase small subunit</fullName>
    </submittedName>
</protein>
<dbReference type="InterPro" id="IPR010270">
    <property type="entry name" value="Phage_P2_GpM"/>
</dbReference>
<dbReference type="EMBL" id="JBHLTM010000053">
    <property type="protein sequence ID" value="MFC0685590.1"/>
    <property type="molecule type" value="Genomic_DNA"/>
</dbReference>